<feature type="domain" description="Heterokaryon incompatibility" evidence="2">
    <location>
        <begin position="571"/>
        <end position="704"/>
    </location>
</feature>
<dbReference type="Pfam" id="PF06985">
    <property type="entry name" value="HET"/>
    <property type="match status" value="1"/>
</dbReference>
<dbReference type="PANTHER" id="PTHR24148">
    <property type="entry name" value="ANKYRIN REPEAT DOMAIN-CONTAINING PROTEIN 39 HOMOLOG-RELATED"/>
    <property type="match status" value="1"/>
</dbReference>
<dbReference type="RefSeq" id="XP_066718507.1">
    <property type="nucleotide sequence ID" value="XM_066856340.1"/>
</dbReference>
<gene>
    <name evidence="3" type="ORF">PG994_004931</name>
</gene>
<dbReference type="EMBL" id="JAQQWL010000005">
    <property type="protein sequence ID" value="KAK8074032.1"/>
    <property type="molecule type" value="Genomic_DNA"/>
</dbReference>
<dbReference type="SUPFAM" id="SSF48403">
    <property type="entry name" value="Ankyrin repeat"/>
    <property type="match status" value="1"/>
</dbReference>
<dbReference type="InterPro" id="IPR010730">
    <property type="entry name" value="HET"/>
</dbReference>
<dbReference type="GeneID" id="92089403"/>
<reference evidence="3 4" key="1">
    <citation type="submission" date="2023-01" db="EMBL/GenBank/DDBJ databases">
        <title>Analysis of 21 Apiospora genomes using comparative genomics revels a genus with tremendous synthesis potential of carbohydrate active enzymes and secondary metabolites.</title>
        <authorList>
            <person name="Sorensen T."/>
        </authorList>
    </citation>
    <scope>NUCLEOTIDE SEQUENCE [LARGE SCALE GENOMIC DNA]</scope>
    <source>
        <strain evidence="3 4">CBS 135458</strain>
    </source>
</reference>
<accession>A0ABR1VT85</accession>
<dbReference type="InterPro" id="IPR002110">
    <property type="entry name" value="Ankyrin_rpt"/>
</dbReference>
<evidence type="ECO:0000313" key="3">
    <source>
        <dbReference type="EMBL" id="KAK8074032.1"/>
    </source>
</evidence>
<organism evidence="3 4">
    <name type="scientific">Apiospora phragmitis</name>
    <dbReference type="NCBI Taxonomy" id="2905665"/>
    <lineage>
        <taxon>Eukaryota</taxon>
        <taxon>Fungi</taxon>
        <taxon>Dikarya</taxon>
        <taxon>Ascomycota</taxon>
        <taxon>Pezizomycotina</taxon>
        <taxon>Sordariomycetes</taxon>
        <taxon>Xylariomycetidae</taxon>
        <taxon>Amphisphaeriales</taxon>
        <taxon>Apiosporaceae</taxon>
        <taxon>Apiospora</taxon>
    </lineage>
</organism>
<dbReference type="Gene3D" id="1.25.40.20">
    <property type="entry name" value="Ankyrin repeat-containing domain"/>
    <property type="match status" value="2"/>
</dbReference>
<evidence type="ECO:0000256" key="1">
    <source>
        <dbReference type="PROSITE-ProRule" id="PRU00023"/>
    </source>
</evidence>
<sequence>MAEYACHQVEEQKTRAVGAGQWLVHLCQKEGALGRALTPLEAKKFNEFFELYVQHEAFKHYHVQAVHHSLSGKDYRLAQEILAKDDTKMLLRDDPFALQLAIKAVRIEPSFLDKSIKETAPQLLDTVKILMDHGAVANSLDEDGHSALFYACVLGYAELITSLCESGADVHTTHQRRTPVQVCRLKGNTPEADEEVPDNVNLLQVTLDALTSPQKILDFTWIGYPPGMNYDYYLWKLDLKTTWGAIILELIRNGLRCAPNDIGLIKLLHVFSSIDAPDHRLIDETGREHGACYGTALHAAAANWQIPAAQRLLQYGADPRVLSACRPSYSTSQDLTPVGLALITVNGNDKQESRKALEFCEVMMQPEASLDQKDYLELLEFCARRNCLGFLRQLLQRGVRPEKMPDTSSLDVIILLLDHGVEVDPPSLQRKAIERNRVAILRMSVRQHGGLLPSDPEGWGSILLRMARKRSVAKKMLEFLISEYPGPHVDSVLEIRRDGKADSTSGKTNLLQIVLEVEDAEVVRIVMEAGADPRCPGTSAIRLLELLPSTDRASPVEARIFHSDITRQPQYEALSYVWGDHSIVSSGSMDGHPVSITPNLHSALVHLRHEVDVLKLWVDALCINQSNTSERNQQVGIIGDIYRRANNVLVRLGEAADNSHMVFARIREVKLNIMNQAPSTDQERQAWMALITRPWFFRTWVIQEVALNSQKTIIICGDESARWKGLGSSASDISSGASGLSRVLDHAKSNGYHPIGGVHFDSRKYYLRVMEPDSDPVEIMRYSRMCQSSDIKDRVYGVLGLFKPNFMTIDYKLPVEEIFRRFAEASIRLKGNFFILQANGSTPLGTLPTTYFSDHASRCEEFILRQTDGTMYTIDATGFPLKILPGLDFRVDGALVVRGKLVDTISAIGPELPSGAAYAPRPMKEGSDPDPYSFAHVFQQWESLAASLIPTWGRFLPSSVTDAFAVTLVADKGDLEDTGIGCAGTGVLEAADPAGYLRDVEFFMDWAGTEAQDAAEALPEGKLPCRLRWYRKYVEYTIYDRRFFVTEGGSMGLAVPGARVGGRVAYIPGAYQPFVFRRREDGRRFLEFLERWHGRGEGDFGDRFERRDRQHREGLL</sequence>
<dbReference type="PANTHER" id="PTHR24148:SF64">
    <property type="entry name" value="HETEROKARYON INCOMPATIBILITY DOMAIN-CONTAINING PROTEIN"/>
    <property type="match status" value="1"/>
</dbReference>
<dbReference type="Proteomes" id="UP001480595">
    <property type="component" value="Unassembled WGS sequence"/>
</dbReference>
<proteinExistence type="predicted"/>
<name>A0ABR1VT85_9PEZI</name>
<evidence type="ECO:0000313" key="4">
    <source>
        <dbReference type="Proteomes" id="UP001480595"/>
    </source>
</evidence>
<dbReference type="PROSITE" id="PS50297">
    <property type="entry name" value="ANK_REP_REGION"/>
    <property type="match status" value="1"/>
</dbReference>
<dbReference type="InterPro" id="IPR052895">
    <property type="entry name" value="HetReg/Transcr_Mod"/>
</dbReference>
<evidence type="ECO:0000259" key="2">
    <source>
        <dbReference type="Pfam" id="PF06985"/>
    </source>
</evidence>
<comment type="caution">
    <text evidence="3">The sequence shown here is derived from an EMBL/GenBank/DDBJ whole genome shotgun (WGS) entry which is preliminary data.</text>
</comment>
<dbReference type="Pfam" id="PF12796">
    <property type="entry name" value="Ank_2"/>
    <property type="match status" value="1"/>
</dbReference>
<dbReference type="InterPro" id="IPR036770">
    <property type="entry name" value="Ankyrin_rpt-contain_sf"/>
</dbReference>
<dbReference type="SMART" id="SM00248">
    <property type="entry name" value="ANK"/>
    <property type="match status" value="5"/>
</dbReference>
<dbReference type="PROSITE" id="PS50088">
    <property type="entry name" value="ANK_REPEAT"/>
    <property type="match status" value="1"/>
</dbReference>
<keyword evidence="4" id="KW-1185">Reference proteome</keyword>
<keyword evidence="1" id="KW-0040">ANK repeat</keyword>
<protein>
    <recommendedName>
        <fullName evidence="2">Heterokaryon incompatibility domain-containing protein</fullName>
    </recommendedName>
</protein>
<feature type="repeat" description="ANK" evidence="1">
    <location>
        <begin position="143"/>
        <end position="175"/>
    </location>
</feature>